<evidence type="ECO:0000256" key="1">
    <source>
        <dbReference type="ARBA" id="ARBA00004167"/>
    </source>
</evidence>
<dbReference type="GO" id="GO:0016020">
    <property type="term" value="C:membrane"/>
    <property type="evidence" value="ECO:0007669"/>
    <property type="project" value="UniProtKB-SubCell"/>
</dbReference>
<name>A0ABD0J2Y5_9CAEN</name>
<proteinExistence type="predicted"/>
<keyword evidence="7" id="KW-0325">Glycoprotein</keyword>
<dbReference type="GO" id="GO:0005509">
    <property type="term" value="F:calcium ion binding"/>
    <property type="evidence" value="ECO:0007669"/>
    <property type="project" value="UniProtKB-UniRule"/>
</dbReference>
<protein>
    <recommendedName>
        <fullName evidence="9">Cadherin domain-containing protein</fullName>
    </recommendedName>
</protein>
<dbReference type="InterPro" id="IPR002126">
    <property type="entry name" value="Cadherin-like_dom"/>
</dbReference>
<dbReference type="Gene3D" id="2.60.40.60">
    <property type="entry name" value="Cadherins"/>
    <property type="match status" value="1"/>
</dbReference>
<keyword evidence="11" id="KW-1185">Reference proteome</keyword>
<evidence type="ECO:0000256" key="5">
    <source>
        <dbReference type="ARBA" id="ARBA00022989"/>
    </source>
</evidence>
<evidence type="ECO:0000256" key="2">
    <source>
        <dbReference type="ARBA" id="ARBA00022692"/>
    </source>
</evidence>
<keyword evidence="3" id="KW-0677">Repeat</keyword>
<comment type="subcellular location">
    <subcellularLocation>
        <location evidence="1">Membrane</location>
        <topology evidence="1">Single-pass membrane protein</topology>
    </subcellularLocation>
</comment>
<dbReference type="Proteomes" id="UP001519460">
    <property type="component" value="Unassembled WGS sequence"/>
</dbReference>
<organism evidence="10 11">
    <name type="scientific">Batillaria attramentaria</name>
    <dbReference type="NCBI Taxonomy" id="370345"/>
    <lineage>
        <taxon>Eukaryota</taxon>
        <taxon>Metazoa</taxon>
        <taxon>Spiralia</taxon>
        <taxon>Lophotrochozoa</taxon>
        <taxon>Mollusca</taxon>
        <taxon>Gastropoda</taxon>
        <taxon>Caenogastropoda</taxon>
        <taxon>Sorbeoconcha</taxon>
        <taxon>Cerithioidea</taxon>
        <taxon>Batillariidae</taxon>
        <taxon>Batillaria</taxon>
    </lineage>
</organism>
<dbReference type="Pfam" id="PF00028">
    <property type="entry name" value="Cadherin"/>
    <property type="match status" value="1"/>
</dbReference>
<keyword evidence="5" id="KW-1133">Transmembrane helix</keyword>
<dbReference type="InterPro" id="IPR015919">
    <property type="entry name" value="Cadherin-like_sf"/>
</dbReference>
<keyword evidence="6" id="KW-0472">Membrane</keyword>
<dbReference type="InterPro" id="IPR050174">
    <property type="entry name" value="Protocadherin/Cadherin-CA"/>
</dbReference>
<dbReference type="CDD" id="cd11304">
    <property type="entry name" value="Cadherin_repeat"/>
    <property type="match status" value="1"/>
</dbReference>
<dbReference type="SMART" id="SM00112">
    <property type="entry name" value="CA"/>
    <property type="match status" value="1"/>
</dbReference>
<accession>A0ABD0J2Y5</accession>
<evidence type="ECO:0000256" key="4">
    <source>
        <dbReference type="ARBA" id="ARBA00022837"/>
    </source>
</evidence>
<evidence type="ECO:0000313" key="11">
    <source>
        <dbReference type="Proteomes" id="UP001519460"/>
    </source>
</evidence>
<feature type="domain" description="Cadherin" evidence="9">
    <location>
        <begin position="8"/>
        <end position="99"/>
    </location>
</feature>
<comment type="caution">
    <text evidence="10">The sequence shown here is derived from an EMBL/GenBank/DDBJ whole genome shotgun (WGS) entry which is preliminary data.</text>
</comment>
<dbReference type="PROSITE" id="PS50268">
    <property type="entry name" value="CADHERIN_2"/>
    <property type="match status" value="1"/>
</dbReference>
<sequence>MSFQLPVASDADVLPQYKVQRYFLEPKLDEFDLLVVKDEDPSGELKFTVALRVVKPLDREERELYTMSLVAQDGGNPPKRGSLPIAVDIEDRNDNAPIFAKERYEKTLTEETPLDSIALTVSAPRRGQRRQRKSFLRLPRQCRLHR</sequence>
<dbReference type="InterPro" id="IPR020894">
    <property type="entry name" value="Cadherin_CS"/>
</dbReference>
<evidence type="ECO:0000256" key="3">
    <source>
        <dbReference type="ARBA" id="ARBA00022737"/>
    </source>
</evidence>
<keyword evidence="2" id="KW-0812">Transmembrane</keyword>
<evidence type="ECO:0000259" key="9">
    <source>
        <dbReference type="PROSITE" id="PS50268"/>
    </source>
</evidence>
<evidence type="ECO:0000256" key="6">
    <source>
        <dbReference type="ARBA" id="ARBA00023136"/>
    </source>
</evidence>
<evidence type="ECO:0000256" key="8">
    <source>
        <dbReference type="PROSITE-ProRule" id="PRU00043"/>
    </source>
</evidence>
<dbReference type="AlphaFoldDB" id="A0ABD0J2Y5"/>
<reference evidence="10 11" key="1">
    <citation type="journal article" date="2023" name="Sci. Data">
        <title>Genome assembly of the Korean intertidal mud-creeper Batillaria attramentaria.</title>
        <authorList>
            <person name="Patra A.K."/>
            <person name="Ho P.T."/>
            <person name="Jun S."/>
            <person name="Lee S.J."/>
            <person name="Kim Y."/>
            <person name="Won Y.J."/>
        </authorList>
    </citation>
    <scope>NUCLEOTIDE SEQUENCE [LARGE SCALE GENOMIC DNA]</scope>
    <source>
        <strain evidence="10">Wonlab-2016</strain>
    </source>
</reference>
<keyword evidence="4 8" id="KW-0106">Calcium</keyword>
<gene>
    <name evidence="10" type="ORF">BaRGS_00039473</name>
</gene>
<evidence type="ECO:0000313" key="10">
    <source>
        <dbReference type="EMBL" id="KAK7455352.1"/>
    </source>
</evidence>
<dbReference type="PANTHER" id="PTHR24028:SF146">
    <property type="entry name" value="CADHERIN 96CB, ISOFORM D-RELATED"/>
    <property type="match status" value="1"/>
</dbReference>
<dbReference type="PANTHER" id="PTHR24028">
    <property type="entry name" value="CADHERIN-87A"/>
    <property type="match status" value="1"/>
</dbReference>
<dbReference type="EMBL" id="JACVVK020000692">
    <property type="protein sequence ID" value="KAK7455352.1"/>
    <property type="molecule type" value="Genomic_DNA"/>
</dbReference>
<evidence type="ECO:0000256" key="7">
    <source>
        <dbReference type="ARBA" id="ARBA00023180"/>
    </source>
</evidence>
<dbReference type="PRINTS" id="PR00205">
    <property type="entry name" value="CADHERIN"/>
</dbReference>
<dbReference type="PROSITE" id="PS00232">
    <property type="entry name" value="CADHERIN_1"/>
    <property type="match status" value="1"/>
</dbReference>
<dbReference type="SUPFAM" id="SSF49313">
    <property type="entry name" value="Cadherin-like"/>
    <property type="match status" value="1"/>
</dbReference>